<evidence type="ECO:0000313" key="2">
    <source>
        <dbReference type="EMBL" id="BBZ79872.1"/>
    </source>
</evidence>
<dbReference type="SUPFAM" id="SSF53474">
    <property type="entry name" value="alpha/beta-Hydrolases"/>
    <property type="match status" value="1"/>
</dbReference>
<dbReference type="Gene3D" id="3.40.50.1820">
    <property type="entry name" value="alpha/beta hydrolase"/>
    <property type="match status" value="1"/>
</dbReference>
<dbReference type="Pfam" id="PF00561">
    <property type="entry name" value="Abhydrolase_1"/>
    <property type="match status" value="1"/>
</dbReference>
<dbReference type="InterPro" id="IPR050266">
    <property type="entry name" value="AB_hydrolase_sf"/>
</dbReference>
<evidence type="ECO:0000313" key="3">
    <source>
        <dbReference type="Proteomes" id="UP000467249"/>
    </source>
</evidence>
<dbReference type="Proteomes" id="UP000467249">
    <property type="component" value="Chromosome"/>
</dbReference>
<keyword evidence="3" id="KW-1185">Reference proteome</keyword>
<dbReference type="GO" id="GO:0016020">
    <property type="term" value="C:membrane"/>
    <property type="evidence" value="ECO:0007669"/>
    <property type="project" value="TreeGrafter"/>
</dbReference>
<dbReference type="EMBL" id="AP022620">
    <property type="protein sequence ID" value="BBZ79872.1"/>
    <property type="molecule type" value="Genomic_DNA"/>
</dbReference>
<proteinExistence type="predicted"/>
<dbReference type="InterPro" id="IPR000073">
    <property type="entry name" value="AB_hydrolase_1"/>
</dbReference>
<keyword evidence="2" id="KW-0378">Hydrolase</keyword>
<feature type="domain" description="AB hydrolase-1" evidence="1">
    <location>
        <begin position="32"/>
        <end position="262"/>
    </location>
</feature>
<dbReference type="PRINTS" id="PR00111">
    <property type="entry name" value="ABHYDROLASE"/>
</dbReference>
<dbReference type="PANTHER" id="PTHR43798">
    <property type="entry name" value="MONOACYLGLYCEROL LIPASE"/>
    <property type="match status" value="1"/>
</dbReference>
<dbReference type="GO" id="GO:0047372">
    <property type="term" value="F:monoacylglycerol lipase activity"/>
    <property type="evidence" value="ECO:0007669"/>
    <property type="project" value="TreeGrafter"/>
</dbReference>
<dbReference type="AlphaFoldDB" id="A0A6N4WJ19"/>
<sequence length="295" mass="32042">MAYMSRIDTHRMTIDGLTTSVLVGGPQSTGEAVLFVHGNPDSGSDWMPLLRHVAGFAPVVAPDLPGFGACDARADGDYTLAGYARFLDGVVRQLGITRVHLVAHDFGGPFALTWAADHPDQVGSVTLLNTGVLLGYRWHRMARIWRTPVLGEFVMRRTSLRTARAALGRENPGLPSDWVDTVARHLVPAKTKAAVLRLYRSTRVDEAGGLAARLSAADHDALVVYGGADRYIPVEQAYRQTAAFPRAAIHVLPDVGHWPWLEQPLQVAELVVPFLRQRIGALSTSDTSPQQGDSL</sequence>
<protein>
    <submittedName>
        <fullName evidence="2">Alpha/beta hydrolase</fullName>
    </submittedName>
</protein>
<name>A0A6N4WJ19_9MYCO</name>
<accession>A0A6N4WJ19</accession>
<reference evidence="2 3" key="1">
    <citation type="journal article" date="2019" name="Emerg. Microbes Infect.">
        <title>Comprehensive subspecies identification of 175 nontuberculous mycobacteria species based on 7547 genomic profiles.</title>
        <authorList>
            <person name="Matsumoto Y."/>
            <person name="Kinjo T."/>
            <person name="Motooka D."/>
            <person name="Nabeya D."/>
            <person name="Jung N."/>
            <person name="Uechi K."/>
            <person name="Horii T."/>
            <person name="Iida T."/>
            <person name="Fujita J."/>
            <person name="Nakamura S."/>
        </authorList>
    </citation>
    <scope>NUCLEOTIDE SEQUENCE [LARGE SCALE GENOMIC DNA]</scope>
    <source>
        <strain evidence="2 3">JCM 30275</strain>
    </source>
</reference>
<gene>
    <name evidence="2" type="ORF">MANY_52090</name>
</gene>
<organism evidence="2 3">
    <name type="scientific">Mycolicibacterium anyangense</name>
    <dbReference type="NCBI Taxonomy" id="1431246"/>
    <lineage>
        <taxon>Bacteria</taxon>
        <taxon>Bacillati</taxon>
        <taxon>Actinomycetota</taxon>
        <taxon>Actinomycetes</taxon>
        <taxon>Mycobacteriales</taxon>
        <taxon>Mycobacteriaceae</taxon>
        <taxon>Mycolicibacterium</taxon>
    </lineage>
</organism>
<dbReference type="PANTHER" id="PTHR43798:SF33">
    <property type="entry name" value="HYDROLASE, PUTATIVE (AFU_ORTHOLOGUE AFUA_2G14860)-RELATED"/>
    <property type="match status" value="1"/>
</dbReference>
<evidence type="ECO:0000259" key="1">
    <source>
        <dbReference type="Pfam" id="PF00561"/>
    </source>
</evidence>
<dbReference type="InterPro" id="IPR029058">
    <property type="entry name" value="AB_hydrolase_fold"/>
</dbReference>
<dbReference type="GO" id="GO:0046464">
    <property type="term" value="P:acylglycerol catabolic process"/>
    <property type="evidence" value="ECO:0007669"/>
    <property type="project" value="TreeGrafter"/>
</dbReference>
<dbReference type="KEGG" id="many:MANY_52090"/>